<dbReference type="SUPFAM" id="SSF53098">
    <property type="entry name" value="Ribonuclease H-like"/>
    <property type="match status" value="1"/>
</dbReference>
<dbReference type="InterPro" id="IPR012337">
    <property type="entry name" value="RNaseH-like_sf"/>
</dbReference>
<evidence type="ECO:0000256" key="4">
    <source>
        <dbReference type="ARBA" id="ARBA00022801"/>
    </source>
</evidence>
<evidence type="ECO:0000256" key="3">
    <source>
        <dbReference type="ARBA" id="ARBA00022750"/>
    </source>
</evidence>
<dbReference type="InterPro" id="IPR054722">
    <property type="entry name" value="PolX-like_BBD"/>
</dbReference>
<organism evidence="7">
    <name type="scientific">Prunus dulcis</name>
    <name type="common">Almond</name>
    <name type="synonym">Amygdalus dulcis</name>
    <dbReference type="NCBI Taxonomy" id="3755"/>
    <lineage>
        <taxon>Eukaryota</taxon>
        <taxon>Viridiplantae</taxon>
        <taxon>Streptophyta</taxon>
        <taxon>Embryophyta</taxon>
        <taxon>Tracheophyta</taxon>
        <taxon>Spermatophyta</taxon>
        <taxon>Magnoliopsida</taxon>
        <taxon>eudicotyledons</taxon>
        <taxon>Gunneridae</taxon>
        <taxon>Pentapetalae</taxon>
        <taxon>rosids</taxon>
        <taxon>fabids</taxon>
        <taxon>Rosales</taxon>
        <taxon>Rosaceae</taxon>
        <taxon>Amygdaloideae</taxon>
        <taxon>Amygdaleae</taxon>
        <taxon>Prunus</taxon>
    </lineage>
</organism>
<dbReference type="Pfam" id="PF22936">
    <property type="entry name" value="Pol_BBD"/>
    <property type="match status" value="1"/>
</dbReference>
<dbReference type="InterPro" id="IPR036397">
    <property type="entry name" value="RNaseH_sf"/>
</dbReference>
<accession>A0A4Y1RIV4</accession>
<dbReference type="PANTHER" id="PTHR42648:SF22">
    <property type="entry name" value="REVERSE TRANSCRIPTASE TY1_COPIA-TYPE DOMAIN-CONTAINING PROTEIN"/>
    <property type="match status" value="1"/>
</dbReference>
<name>A0A4Y1RIV4_PRUDU</name>
<dbReference type="PANTHER" id="PTHR42648">
    <property type="entry name" value="TRANSPOSASE, PUTATIVE-RELATED"/>
    <property type="match status" value="1"/>
</dbReference>
<reference evidence="7" key="1">
    <citation type="journal article" date="2019" name="Science">
        <title>Mutation of a bHLH transcription factor allowed almond domestication.</title>
        <authorList>
            <person name="Sanchez-Perez R."/>
            <person name="Pavan S."/>
            <person name="Mazzeo R."/>
            <person name="Moldovan C."/>
            <person name="Aiese Cigliano R."/>
            <person name="Del Cueto J."/>
            <person name="Ricciardi F."/>
            <person name="Lotti C."/>
            <person name="Ricciardi L."/>
            <person name="Dicenta F."/>
            <person name="Lopez-Marques R.L."/>
            <person name="Lindberg Moller B."/>
        </authorList>
    </citation>
    <scope>NUCLEOTIDE SEQUENCE</scope>
</reference>
<dbReference type="Pfam" id="PF07727">
    <property type="entry name" value="RVT_2"/>
    <property type="match status" value="1"/>
</dbReference>
<dbReference type="Gene3D" id="3.30.420.10">
    <property type="entry name" value="Ribonuclease H-like superfamily/Ribonuclease H"/>
    <property type="match status" value="1"/>
</dbReference>
<dbReference type="SUPFAM" id="SSF56672">
    <property type="entry name" value="DNA/RNA polymerases"/>
    <property type="match status" value="1"/>
</dbReference>
<feature type="region of interest" description="Disordered" evidence="5">
    <location>
        <begin position="285"/>
        <end position="305"/>
    </location>
</feature>
<keyword evidence="2" id="KW-0479">Metal-binding</keyword>
<dbReference type="Pfam" id="PF00665">
    <property type="entry name" value="rve"/>
    <property type="match status" value="1"/>
</dbReference>
<dbReference type="Pfam" id="PF25597">
    <property type="entry name" value="SH3_retrovirus"/>
    <property type="match status" value="1"/>
</dbReference>
<feature type="region of interest" description="Disordered" evidence="5">
    <location>
        <begin position="859"/>
        <end position="898"/>
    </location>
</feature>
<keyword evidence="4" id="KW-0378">Hydrolase</keyword>
<gene>
    <name evidence="7" type="ORF">Prudu_014560</name>
</gene>
<keyword evidence="1" id="KW-0645">Protease</keyword>
<dbReference type="Pfam" id="PF13976">
    <property type="entry name" value="gag_pre-integrs"/>
    <property type="match status" value="1"/>
</dbReference>
<dbReference type="InterPro" id="IPR013103">
    <property type="entry name" value="RVT_2"/>
</dbReference>
<protein>
    <submittedName>
        <fullName evidence="7">Seven transmembrane MLO family protein</fullName>
    </submittedName>
</protein>
<dbReference type="InterPro" id="IPR043502">
    <property type="entry name" value="DNA/RNA_pol_sf"/>
</dbReference>
<keyword evidence="7" id="KW-0812">Transmembrane</keyword>
<evidence type="ECO:0000259" key="6">
    <source>
        <dbReference type="PROSITE" id="PS50994"/>
    </source>
</evidence>
<dbReference type="PROSITE" id="PS50994">
    <property type="entry name" value="INTEGRASE"/>
    <property type="match status" value="1"/>
</dbReference>
<dbReference type="InterPro" id="IPR001584">
    <property type="entry name" value="Integrase_cat-core"/>
</dbReference>
<dbReference type="Pfam" id="PF14244">
    <property type="entry name" value="Retrotran_gag_3"/>
    <property type="match status" value="1"/>
</dbReference>
<keyword evidence="7" id="KW-0472">Membrane</keyword>
<dbReference type="GO" id="GO:0046872">
    <property type="term" value="F:metal ion binding"/>
    <property type="evidence" value="ECO:0007669"/>
    <property type="project" value="UniProtKB-KW"/>
</dbReference>
<dbReference type="InterPro" id="IPR029472">
    <property type="entry name" value="Copia-like_N"/>
</dbReference>
<dbReference type="InterPro" id="IPR039537">
    <property type="entry name" value="Retrotran_Ty1/copia-like"/>
</dbReference>
<proteinExistence type="predicted"/>
<dbReference type="EMBL" id="AP019301">
    <property type="protein sequence ID" value="BBH03633.1"/>
    <property type="molecule type" value="Genomic_DNA"/>
</dbReference>
<sequence>MAEDNPFGSEAESFTAPPSSFPEAEVNPNQRLCSVLLNEFNYLPWSRAVTLALGGRSKLGFVNGTIEAPEDSSPEYEAWLCKDQLVMSWLLNSMDPKLSEIFSFSESSLSLWKAVKDMYGNQNNAARVFQLKRNLASLQQGDKSFVHHLGCMKNMWNELDMYRPHTIDAAILLKRSEEDKIFHLLASLGSEYEDLRSHILMNPELPSFASVCTTIQREEVRRKVMNVDIKSSVSEARAFVTNHKSSGDRVYKGKRPDLKCLHCNNIGHLIDRCWILHPELKPKFENKPSRDYKGSQTRSHTNKNHAAAATSIDGLMNFTANPADLINEFSAYLHTKKGSTSEVLTGGNQTALLGQFAGFLAESNRVPQGDVPGIMCALSTALNVSHSHDFWIIDSGATDHMTNQYSKLYNFESYTTPSLVSIANGRGVPVLGRGKVKLISDSVESTALYVPSFPFQLLSVGRITNSLNCRAIFSPHNVVFQDLATKKLIGEGHYLNGLYYFSKNLNVPKGFQVSSNLEHQLWHQRLAHPSEFVLSTLFPSLCKSSLVCEICHLSKFTRLPFNSSISRASKLFEIVHSDVWGPAPLESFDGYRYYVTFVDDFSRVTWLYLLKFKSEVMDAFKNFHNLVMNHFSSQIHILRSDNGTEYTSKNMTNYLSTHGIIHQTSCVGTPQQNGIAERKNRDLLEKTRALMLQMNVPKRFWSQGVLAATYLINRLPSRVLDSKSPYEVMQNKKINLSHLRIFGCTCYAHIQSHHRDKLDPKAIKCVFMGYSSTQKGYKCYNPCSRKLFVSRDVRFDEIKPYFNKPSDQNRQGEHLLDFFPLPNPVETSDCVHSVPHNSDSHATNIDNVIIGDETEASEAQVVPHDNDTSSIEESGAEPTVIPSQPRRNPTRDRHPPSRLQDYVTFNVRYPIHKFVNYSKVSHSHAAFLSKLSNESEPRNFQEANLQDVWRLAMEEELKALDENKTWSVVQLPKGKKVVGSRWIYKTKFNSDGSIERHKARLVARGFTQTFGVDYKETFAPVAKMSTVRVLLSVAVNHEWPLYQMDVKNAFLHGDLEEEVYMQLPPGHPQAQNSSMVCKLHKSIYGLKQSPRAWYAKLSSVLEKFGFKRSHADSSLFVRTGSVGKLVVLIYVDDIIITGDNIDEINTLKHSLHQKFAIKDLGVLKYFLGIEMATSPKGLFLSQRKYVIDLLQEVKMIDCKPARTPLDSKLKLDLEGEPLSNISYYQRLVGKLIYLTITRPDITYAVSLVSQFMHAPTEAHLNVVKRILRYLKGSIGRGIIMKNNGHTQIMAYTDADWAGNAIDRKSTTGYCTFVGGNIVTWKSKKQNVIARSSAEAEYRAMASTACELIWLKSLISDLGFLSNKPMSLFCDNQAAMHIASNPVFHERTKHIEVDCHYVREQVQSKVIQTTFTRSHDQLADVFTKSLASTQFQRLLSKLGSINPFDPA</sequence>
<evidence type="ECO:0000313" key="7">
    <source>
        <dbReference type="EMBL" id="BBH03633.1"/>
    </source>
</evidence>
<dbReference type="GO" id="GO:0006508">
    <property type="term" value="P:proteolysis"/>
    <property type="evidence" value="ECO:0007669"/>
    <property type="project" value="UniProtKB-KW"/>
</dbReference>
<dbReference type="GO" id="GO:0004190">
    <property type="term" value="F:aspartic-type endopeptidase activity"/>
    <property type="evidence" value="ECO:0007669"/>
    <property type="project" value="UniProtKB-KW"/>
</dbReference>
<evidence type="ECO:0000256" key="1">
    <source>
        <dbReference type="ARBA" id="ARBA00022670"/>
    </source>
</evidence>
<evidence type="ECO:0000256" key="5">
    <source>
        <dbReference type="SAM" id="MobiDB-lite"/>
    </source>
</evidence>
<evidence type="ECO:0000256" key="2">
    <source>
        <dbReference type="ARBA" id="ARBA00022723"/>
    </source>
</evidence>
<dbReference type="InterPro" id="IPR057670">
    <property type="entry name" value="SH3_retrovirus"/>
</dbReference>
<dbReference type="GO" id="GO:0015074">
    <property type="term" value="P:DNA integration"/>
    <property type="evidence" value="ECO:0007669"/>
    <property type="project" value="InterPro"/>
</dbReference>
<keyword evidence="3" id="KW-0064">Aspartyl protease</keyword>
<dbReference type="InterPro" id="IPR025724">
    <property type="entry name" value="GAG-pre-integrase_dom"/>
</dbReference>
<feature type="region of interest" description="Disordered" evidence="5">
    <location>
        <begin position="1"/>
        <end position="25"/>
    </location>
</feature>
<dbReference type="CDD" id="cd09272">
    <property type="entry name" value="RNase_HI_RT_Ty1"/>
    <property type="match status" value="1"/>
</dbReference>
<dbReference type="GO" id="GO:0003676">
    <property type="term" value="F:nucleic acid binding"/>
    <property type="evidence" value="ECO:0007669"/>
    <property type="project" value="InterPro"/>
</dbReference>
<feature type="domain" description="Integrase catalytic" evidence="6">
    <location>
        <begin position="556"/>
        <end position="733"/>
    </location>
</feature>